<dbReference type="Gene3D" id="3.40.47.10">
    <property type="match status" value="1"/>
</dbReference>
<reference evidence="9 10" key="1">
    <citation type="submission" date="2020-01" db="EMBL/GenBank/DDBJ databases">
        <title>Pseudarthrobacter psychrotolerans sp. nov., isolated from antarctic soil.</title>
        <authorList>
            <person name="Shin Y."/>
            <person name="Park W."/>
        </authorList>
    </citation>
    <scope>NUCLEOTIDE SEQUENCE [LARGE SCALE GENOMIC DNA]</scope>
    <source>
        <strain evidence="9 10">YJ56</strain>
    </source>
</reference>
<evidence type="ECO:0000256" key="4">
    <source>
        <dbReference type="ARBA" id="ARBA00024073"/>
    </source>
</evidence>
<organism evidence="9 10">
    <name type="scientific">Pseudarthrobacter psychrotolerans</name>
    <dbReference type="NCBI Taxonomy" id="2697569"/>
    <lineage>
        <taxon>Bacteria</taxon>
        <taxon>Bacillati</taxon>
        <taxon>Actinomycetota</taxon>
        <taxon>Actinomycetes</taxon>
        <taxon>Micrococcales</taxon>
        <taxon>Micrococcaceae</taxon>
        <taxon>Pseudarthrobacter</taxon>
    </lineage>
</organism>
<evidence type="ECO:0000256" key="5">
    <source>
        <dbReference type="PIRSR" id="PIRSR000429-1"/>
    </source>
</evidence>
<dbReference type="InterPro" id="IPR050215">
    <property type="entry name" value="Thiolase-like_sf_Thiolase"/>
</dbReference>
<evidence type="ECO:0000256" key="3">
    <source>
        <dbReference type="ARBA" id="ARBA00023315"/>
    </source>
</evidence>
<keyword evidence="3 6" id="KW-0012">Acyltransferase</keyword>
<evidence type="ECO:0000259" key="8">
    <source>
        <dbReference type="Pfam" id="PF02803"/>
    </source>
</evidence>
<feature type="active site" description="Proton acceptor" evidence="5">
    <location>
        <position position="360"/>
    </location>
</feature>
<dbReference type="PIRSF" id="PIRSF000429">
    <property type="entry name" value="Ac-CoA_Ac_transf"/>
    <property type="match status" value="1"/>
</dbReference>
<dbReference type="GO" id="GO:0010124">
    <property type="term" value="P:phenylacetate catabolic process"/>
    <property type="evidence" value="ECO:0007669"/>
    <property type="project" value="TreeGrafter"/>
</dbReference>
<dbReference type="Proteomes" id="UP000464186">
    <property type="component" value="Chromosome"/>
</dbReference>
<evidence type="ECO:0000256" key="1">
    <source>
        <dbReference type="ARBA" id="ARBA00010982"/>
    </source>
</evidence>
<evidence type="ECO:0000256" key="6">
    <source>
        <dbReference type="RuleBase" id="RU003557"/>
    </source>
</evidence>
<evidence type="ECO:0000256" key="2">
    <source>
        <dbReference type="ARBA" id="ARBA00022679"/>
    </source>
</evidence>
<dbReference type="InterPro" id="IPR016039">
    <property type="entry name" value="Thiolase-like"/>
</dbReference>
<dbReference type="NCBIfam" id="NF005890">
    <property type="entry name" value="PRK07851.1"/>
    <property type="match status" value="1"/>
</dbReference>
<evidence type="ECO:0000313" key="10">
    <source>
        <dbReference type="Proteomes" id="UP000464186"/>
    </source>
</evidence>
<dbReference type="InterPro" id="IPR020613">
    <property type="entry name" value="Thiolase_CS"/>
</dbReference>
<dbReference type="EMBL" id="CP047898">
    <property type="protein sequence ID" value="QHK21085.1"/>
    <property type="molecule type" value="Genomic_DNA"/>
</dbReference>
<dbReference type="InterPro" id="IPR002155">
    <property type="entry name" value="Thiolase"/>
</dbReference>
<dbReference type="EC" id="2.3.1.16" evidence="4"/>
<dbReference type="CDD" id="cd00751">
    <property type="entry name" value="thiolase"/>
    <property type="match status" value="1"/>
</dbReference>
<accession>A0A6P1NKC3</accession>
<dbReference type="AlphaFoldDB" id="A0A6P1NKC3"/>
<dbReference type="InterPro" id="IPR020610">
    <property type="entry name" value="Thiolase_AS"/>
</dbReference>
<dbReference type="GO" id="GO:0003988">
    <property type="term" value="F:acetyl-CoA C-acyltransferase activity"/>
    <property type="evidence" value="ECO:0007669"/>
    <property type="project" value="UniProtKB-EC"/>
</dbReference>
<feature type="domain" description="Thiolase N-terminal" evidence="7">
    <location>
        <begin position="9"/>
        <end position="272"/>
    </location>
</feature>
<dbReference type="InterPro" id="IPR020617">
    <property type="entry name" value="Thiolase_C"/>
</dbReference>
<feature type="active site" description="Acyl-thioester intermediate" evidence="5">
    <location>
        <position position="94"/>
    </location>
</feature>
<dbReference type="KEGG" id="psey:GU243_16735"/>
<feature type="domain" description="Thiolase C-terminal" evidence="8">
    <location>
        <begin position="280"/>
        <end position="403"/>
    </location>
</feature>
<gene>
    <name evidence="9" type="ORF">GU243_16735</name>
</gene>
<dbReference type="PANTHER" id="PTHR43853">
    <property type="entry name" value="3-KETOACYL-COA THIOLASE, PEROXISOMAL"/>
    <property type="match status" value="1"/>
</dbReference>
<protein>
    <recommendedName>
        <fullName evidence="4">acetyl-CoA C-acyltransferase</fullName>
        <ecNumber evidence="4">2.3.1.16</ecNumber>
    </recommendedName>
</protein>
<feature type="active site" description="Proton acceptor" evidence="5">
    <location>
        <position position="390"/>
    </location>
</feature>
<dbReference type="SUPFAM" id="SSF53901">
    <property type="entry name" value="Thiolase-like"/>
    <property type="match status" value="2"/>
</dbReference>
<dbReference type="NCBIfam" id="TIGR01930">
    <property type="entry name" value="AcCoA-C-Actrans"/>
    <property type="match status" value="1"/>
</dbReference>
<dbReference type="PROSITE" id="PS00737">
    <property type="entry name" value="THIOLASE_2"/>
    <property type="match status" value="1"/>
</dbReference>
<dbReference type="InterPro" id="IPR020616">
    <property type="entry name" value="Thiolase_N"/>
</dbReference>
<dbReference type="Pfam" id="PF02803">
    <property type="entry name" value="Thiolase_C"/>
    <property type="match status" value="1"/>
</dbReference>
<comment type="similarity">
    <text evidence="1 6">Belongs to the thiolase-like superfamily. Thiolase family.</text>
</comment>
<dbReference type="GO" id="GO:0006635">
    <property type="term" value="P:fatty acid beta-oxidation"/>
    <property type="evidence" value="ECO:0007669"/>
    <property type="project" value="TreeGrafter"/>
</dbReference>
<keyword evidence="10" id="KW-1185">Reference proteome</keyword>
<evidence type="ECO:0000259" key="7">
    <source>
        <dbReference type="Pfam" id="PF00108"/>
    </source>
</evidence>
<dbReference type="Pfam" id="PF00108">
    <property type="entry name" value="Thiolase_N"/>
    <property type="match status" value="1"/>
</dbReference>
<dbReference type="GO" id="GO:0005737">
    <property type="term" value="C:cytoplasm"/>
    <property type="evidence" value="ECO:0007669"/>
    <property type="project" value="UniProtKB-ARBA"/>
</dbReference>
<evidence type="ECO:0000313" key="9">
    <source>
        <dbReference type="EMBL" id="QHK21085.1"/>
    </source>
</evidence>
<dbReference type="FunFam" id="3.40.47.10:FF:000013">
    <property type="entry name" value="Acetyl-CoA acetyltransferase"/>
    <property type="match status" value="1"/>
</dbReference>
<keyword evidence="2 6" id="KW-0808">Transferase</keyword>
<dbReference type="PANTHER" id="PTHR43853:SF21">
    <property type="entry name" value="STEROID 3-KETOACYL-COA THIOLASE"/>
    <property type="match status" value="1"/>
</dbReference>
<sequence>MTLKDNDAVIVAIGRSPIGRAGKGTLTAIRPDDLAAEVFAGVLAKVPDLPLSQFEDLHLGCAQPQDEHGWNMARRVAVQLGADLLPGTTVNRYCASSLQGARMAFHAIRAGEGRGYLVGGVECVSRYGENREATNPGFADASARTARIVSTGATWSDPRLEGLLPDYYMSMGHTAENVATLTGTTRPEMDAFAARSQQRAVASAANGFFAREIIPVTGPDGQVFSTDDGPRPGTTAEKLAGLKPVFREDGSVTAGNACPLNDGAAGSVIVSAELAREYGLTPLARIVSTGVTGLSPEIMGLGPVEASRMALRRAGLGIKDMGIVELNEAFAAQVLPSARQLGIDIDEQLNPHGGAIALGHPFGATGVRLLTTLINGLDTRDQQFGLATMCVGGGQGMAMVIERLS</sequence>
<name>A0A6P1NKC3_9MICC</name>
<proteinExistence type="inferred from homology"/>
<dbReference type="PROSITE" id="PS00099">
    <property type="entry name" value="THIOLASE_3"/>
    <property type="match status" value="1"/>
</dbReference>